<evidence type="ECO:0000313" key="8">
    <source>
        <dbReference type="EMBL" id="GGZ13261.1"/>
    </source>
</evidence>
<dbReference type="Pfam" id="PF00107">
    <property type="entry name" value="ADH_zinc_N"/>
    <property type="match status" value="1"/>
</dbReference>
<dbReference type="Gene3D" id="3.40.50.720">
    <property type="entry name" value="NAD(P)-binding Rossmann-like Domain"/>
    <property type="match status" value="1"/>
</dbReference>
<dbReference type="GO" id="GO:0016616">
    <property type="term" value="F:oxidoreductase activity, acting on the CH-OH group of donors, NAD or NADP as acceptor"/>
    <property type="evidence" value="ECO:0007669"/>
    <property type="project" value="UniProtKB-ARBA"/>
</dbReference>
<organism evidence="8 9">
    <name type="scientific">Novosphingobium colocasiae</name>
    <dbReference type="NCBI Taxonomy" id="1256513"/>
    <lineage>
        <taxon>Bacteria</taxon>
        <taxon>Pseudomonadati</taxon>
        <taxon>Pseudomonadota</taxon>
        <taxon>Alphaproteobacteria</taxon>
        <taxon>Sphingomonadales</taxon>
        <taxon>Sphingomonadaceae</taxon>
        <taxon>Novosphingobium</taxon>
    </lineage>
</organism>
<reference evidence="8" key="2">
    <citation type="submission" date="2020-09" db="EMBL/GenBank/DDBJ databases">
        <authorList>
            <person name="Sun Q."/>
            <person name="Kim S."/>
        </authorList>
    </citation>
    <scope>NUCLEOTIDE SEQUENCE</scope>
    <source>
        <strain evidence="8">KCTC 32255</strain>
    </source>
</reference>
<gene>
    <name evidence="8" type="ORF">GCM10011614_30530</name>
</gene>
<dbReference type="SUPFAM" id="SSF51735">
    <property type="entry name" value="NAD(P)-binding Rossmann-fold domains"/>
    <property type="match status" value="1"/>
</dbReference>
<keyword evidence="5" id="KW-0560">Oxidoreductase</keyword>
<dbReference type="SMART" id="SM00829">
    <property type="entry name" value="PKS_ER"/>
    <property type="match status" value="1"/>
</dbReference>
<evidence type="ECO:0000259" key="7">
    <source>
        <dbReference type="SMART" id="SM00829"/>
    </source>
</evidence>
<evidence type="ECO:0000256" key="3">
    <source>
        <dbReference type="ARBA" id="ARBA00022723"/>
    </source>
</evidence>
<evidence type="ECO:0000256" key="5">
    <source>
        <dbReference type="ARBA" id="ARBA00023002"/>
    </source>
</evidence>
<dbReference type="Pfam" id="PF08240">
    <property type="entry name" value="ADH_N"/>
    <property type="match status" value="1"/>
</dbReference>
<dbReference type="InterPro" id="IPR002328">
    <property type="entry name" value="ADH_Zn_CS"/>
</dbReference>
<dbReference type="InterPro" id="IPR011032">
    <property type="entry name" value="GroES-like_sf"/>
</dbReference>
<proteinExistence type="inferred from homology"/>
<sequence length="348" mass="35889">MKAVRLKSAGHVAVEQVARPVPEEGEVLLRVLAAGVCRTDCHLRAHPFAGQIDLTLGHEIAGEIAELGPGVVGRILAERVVVHPCWACHRCPQCLAGRENYCQGGEHRRSPPPTPGVTTHGGMAEFVVVPASALVPIGTLDPAFAAILADAGLAPYHSVRLLRDALVPGTAALVTGLGGLGRFAVQFLAALTPARIIAVDLDEGALAAARSLGAHETLRADDPELAGRILDLTDGRGVEAVIDFVGIDATLRLAAAVVAPGGAIQMVGLSGGSLPVEAGDVSTVGLPWGATVSKPYSGSYRDLAEVIALAREGRLTPRIERFGLDDAVAALDRLEQGGIDGRAVLVPA</sequence>
<reference evidence="8" key="1">
    <citation type="journal article" date="2014" name="Int. J. Syst. Evol. Microbiol.">
        <title>Complete genome sequence of Corynebacterium casei LMG S-19264T (=DSM 44701T), isolated from a smear-ripened cheese.</title>
        <authorList>
            <consortium name="US DOE Joint Genome Institute (JGI-PGF)"/>
            <person name="Walter F."/>
            <person name="Albersmeier A."/>
            <person name="Kalinowski J."/>
            <person name="Ruckert C."/>
        </authorList>
    </citation>
    <scope>NUCLEOTIDE SEQUENCE</scope>
    <source>
        <strain evidence="8">KCTC 32255</strain>
    </source>
</reference>
<dbReference type="InterPro" id="IPR013149">
    <property type="entry name" value="ADH-like_C"/>
</dbReference>
<evidence type="ECO:0000256" key="6">
    <source>
        <dbReference type="RuleBase" id="RU361277"/>
    </source>
</evidence>
<protein>
    <submittedName>
        <fullName evidence="8">Oxidoreductase</fullName>
    </submittedName>
</protein>
<comment type="similarity">
    <text evidence="2 6">Belongs to the zinc-containing alcohol dehydrogenase family.</text>
</comment>
<dbReference type="InterPro" id="IPR013154">
    <property type="entry name" value="ADH-like_N"/>
</dbReference>
<feature type="domain" description="Enoyl reductase (ER)" evidence="7">
    <location>
        <begin position="10"/>
        <end position="345"/>
    </location>
</feature>
<dbReference type="SUPFAM" id="SSF50129">
    <property type="entry name" value="GroES-like"/>
    <property type="match status" value="1"/>
</dbReference>
<keyword evidence="3 6" id="KW-0479">Metal-binding</keyword>
<evidence type="ECO:0000256" key="1">
    <source>
        <dbReference type="ARBA" id="ARBA00001947"/>
    </source>
</evidence>
<dbReference type="EMBL" id="BMZA01000015">
    <property type="protein sequence ID" value="GGZ13261.1"/>
    <property type="molecule type" value="Genomic_DNA"/>
</dbReference>
<evidence type="ECO:0000256" key="4">
    <source>
        <dbReference type="ARBA" id="ARBA00022833"/>
    </source>
</evidence>
<dbReference type="Gene3D" id="3.90.180.10">
    <property type="entry name" value="Medium-chain alcohol dehydrogenases, catalytic domain"/>
    <property type="match status" value="1"/>
</dbReference>
<name>A0A918UJ12_9SPHN</name>
<dbReference type="PANTHER" id="PTHR43350">
    <property type="entry name" value="NAD-DEPENDENT ALCOHOL DEHYDROGENASE"/>
    <property type="match status" value="1"/>
</dbReference>
<dbReference type="PROSITE" id="PS00059">
    <property type="entry name" value="ADH_ZINC"/>
    <property type="match status" value="1"/>
</dbReference>
<dbReference type="Proteomes" id="UP000648075">
    <property type="component" value="Unassembled WGS sequence"/>
</dbReference>
<comment type="caution">
    <text evidence="8">The sequence shown here is derived from an EMBL/GenBank/DDBJ whole genome shotgun (WGS) entry which is preliminary data.</text>
</comment>
<dbReference type="InterPro" id="IPR020843">
    <property type="entry name" value="ER"/>
</dbReference>
<accession>A0A918UJ12</accession>
<dbReference type="GO" id="GO:0008270">
    <property type="term" value="F:zinc ion binding"/>
    <property type="evidence" value="ECO:0007669"/>
    <property type="project" value="InterPro"/>
</dbReference>
<dbReference type="RefSeq" id="WP_189622151.1">
    <property type="nucleotide sequence ID" value="NZ_BMZA01000015.1"/>
</dbReference>
<keyword evidence="9" id="KW-1185">Reference proteome</keyword>
<keyword evidence="4 6" id="KW-0862">Zinc</keyword>
<dbReference type="PANTHER" id="PTHR43350:SF17">
    <property type="entry name" value="NAD-DEPENDENT ALCOHOL DEHYDROGENASE"/>
    <property type="match status" value="1"/>
</dbReference>
<dbReference type="AlphaFoldDB" id="A0A918UJ12"/>
<evidence type="ECO:0000256" key="2">
    <source>
        <dbReference type="ARBA" id="ARBA00008072"/>
    </source>
</evidence>
<evidence type="ECO:0000313" key="9">
    <source>
        <dbReference type="Proteomes" id="UP000648075"/>
    </source>
</evidence>
<comment type="cofactor">
    <cofactor evidence="1 6">
        <name>Zn(2+)</name>
        <dbReference type="ChEBI" id="CHEBI:29105"/>
    </cofactor>
</comment>
<dbReference type="InterPro" id="IPR036291">
    <property type="entry name" value="NAD(P)-bd_dom_sf"/>
</dbReference>